<dbReference type="PROSITE" id="PS50404">
    <property type="entry name" value="GST_NTER"/>
    <property type="match status" value="1"/>
</dbReference>
<dbReference type="NCBIfam" id="NF011693">
    <property type="entry name" value="PRK15113.1"/>
    <property type="match status" value="1"/>
</dbReference>
<accession>A0ABN6D3J2</accession>
<dbReference type="InterPro" id="IPR034338">
    <property type="entry name" value="GST_4_C"/>
</dbReference>
<dbReference type="InterPro" id="IPR036282">
    <property type="entry name" value="Glutathione-S-Trfase_C_sf"/>
</dbReference>
<sequence length="211" mass="23883">MPQNPLTLFVDHQFTSPYAMSVYVTLREKGIPFVTERLDLGEQQHQQTAYRQQSLTARVPTLVHEGFALSESSAISEYLEEVFAPPTFAAAYPQDVQQRARARQVQAWLRSDLMPLRSERGTDTVFIQPTTTPLSATALQTADKLFRVAEQLLPAGASHLFGNWCIADTDLALMLMRLVANGDVVPERLKTYATQQWQRPSVQHWVQQPRT</sequence>
<dbReference type="Gene3D" id="3.40.30.10">
    <property type="entry name" value="Glutaredoxin"/>
    <property type="match status" value="1"/>
</dbReference>
<feature type="domain" description="GST N-terminal" evidence="1">
    <location>
        <begin position="6"/>
        <end position="87"/>
    </location>
</feature>
<name>A0ABN6D3J2_9BURK</name>
<proteinExistence type="predicted"/>
<dbReference type="PANTHER" id="PTHR44051">
    <property type="entry name" value="GLUTATHIONE S-TRANSFERASE-RELATED"/>
    <property type="match status" value="1"/>
</dbReference>
<dbReference type="SUPFAM" id="SSF52833">
    <property type="entry name" value="Thioredoxin-like"/>
    <property type="match status" value="1"/>
</dbReference>
<dbReference type="Gene3D" id="1.20.1050.10">
    <property type="match status" value="1"/>
</dbReference>
<dbReference type="SFLD" id="SFLDG00358">
    <property type="entry name" value="Main_(cytGST)"/>
    <property type="match status" value="1"/>
</dbReference>
<gene>
    <name evidence="2" type="ORF">MIZ03_0244</name>
</gene>
<evidence type="ECO:0000259" key="1">
    <source>
        <dbReference type="PROSITE" id="PS50404"/>
    </source>
</evidence>
<dbReference type="SFLD" id="SFLDS00019">
    <property type="entry name" value="Glutathione_Transferase_(cytos"/>
    <property type="match status" value="1"/>
</dbReference>
<dbReference type="PANTHER" id="PTHR44051:SF8">
    <property type="entry name" value="GLUTATHIONE S-TRANSFERASE GSTA"/>
    <property type="match status" value="1"/>
</dbReference>
<evidence type="ECO:0000313" key="2">
    <source>
        <dbReference type="EMBL" id="BCO25384.1"/>
    </source>
</evidence>
<dbReference type="SUPFAM" id="SSF47616">
    <property type="entry name" value="GST C-terminal domain-like"/>
    <property type="match status" value="1"/>
</dbReference>
<dbReference type="EMBL" id="AP024238">
    <property type="protein sequence ID" value="BCO25384.1"/>
    <property type="molecule type" value="Genomic_DNA"/>
</dbReference>
<organism evidence="2 3">
    <name type="scientific">Rhodoferax lithotrophicus</name>
    <dbReference type="NCBI Taxonomy" id="2798804"/>
    <lineage>
        <taxon>Bacteria</taxon>
        <taxon>Pseudomonadati</taxon>
        <taxon>Pseudomonadota</taxon>
        <taxon>Betaproteobacteria</taxon>
        <taxon>Burkholderiales</taxon>
        <taxon>Comamonadaceae</taxon>
        <taxon>Rhodoferax</taxon>
    </lineage>
</organism>
<reference evidence="2 3" key="1">
    <citation type="journal article" date="2021" name="Microbiol. Spectr.">
        <title>A Single Bacterium Capable of Oxidation and Reduction of Iron at Circumneutral pH.</title>
        <authorList>
            <person name="Kato S."/>
            <person name="Ohkuma M."/>
        </authorList>
    </citation>
    <scope>NUCLEOTIDE SEQUENCE [LARGE SCALE GENOMIC DNA]</scope>
    <source>
        <strain evidence="2 3">MIZ03</strain>
    </source>
</reference>
<dbReference type="Pfam" id="PF13409">
    <property type="entry name" value="GST_N_2"/>
    <property type="match status" value="1"/>
</dbReference>
<dbReference type="RefSeq" id="WP_223906951.1">
    <property type="nucleotide sequence ID" value="NZ_AP024238.1"/>
</dbReference>
<dbReference type="Proteomes" id="UP000824366">
    <property type="component" value="Chromosome"/>
</dbReference>
<dbReference type="Pfam" id="PF14834">
    <property type="entry name" value="GST_C_4"/>
    <property type="match status" value="1"/>
</dbReference>
<dbReference type="CDD" id="cd00570">
    <property type="entry name" value="GST_N_family"/>
    <property type="match status" value="1"/>
</dbReference>
<dbReference type="InterPro" id="IPR040079">
    <property type="entry name" value="Glutathione_S-Trfase"/>
</dbReference>
<dbReference type="InterPro" id="IPR036249">
    <property type="entry name" value="Thioredoxin-like_sf"/>
</dbReference>
<dbReference type="InterPro" id="IPR004045">
    <property type="entry name" value="Glutathione_S-Trfase_N"/>
</dbReference>
<keyword evidence="3" id="KW-1185">Reference proteome</keyword>
<dbReference type="CDD" id="cd03195">
    <property type="entry name" value="GST_C_4"/>
    <property type="match status" value="1"/>
</dbReference>
<evidence type="ECO:0000313" key="3">
    <source>
        <dbReference type="Proteomes" id="UP000824366"/>
    </source>
</evidence>
<protein>
    <submittedName>
        <fullName evidence="2">Glutathione S-transferase YfcF</fullName>
    </submittedName>
</protein>